<sequence length="103" mass="11481">MVNRCIVVEVLWQGKAGDSMQKNESLKGESFKKPENRITPKLLRLVRCLLGDTPFVKEGTTVMTPSIEGINDDKRSSLVLPDVLLTQSYCVMEGQLAHQFSAD</sequence>
<evidence type="ECO:0000313" key="2">
    <source>
        <dbReference type="Proteomes" id="UP000053766"/>
    </source>
</evidence>
<dbReference type="Proteomes" id="UP000053766">
    <property type="component" value="Unassembled WGS sequence"/>
</dbReference>
<keyword evidence="2" id="KW-1185">Reference proteome</keyword>
<gene>
    <name evidence="1" type="ORF">DICVIV_00300</name>
</gene>
<organism evidence="1 2">
    <name type="scientific">Dictyocaulus viviparus</name>
    <name type="common">Bovine lungworm</name>
    <dbReference type="NCBI Taxonomy" id="29172"/>
    <lineage>
        <taxon>Eukaryota</taxon>
        <taxon>Metazoa</taxon>
        <taxon>Ecdysozoa</taxon>
        <taxon>Nematoda</taxon>
        <taxon>Chromadorea</taxon>
        <taxon>Rhabditida</taxon>
        <taxon>Rhabditina</taxon>
        <taxon>Rhabditomorpha</taxon>
        <taxon>Strongyloidea</taxon>
        <taxon>Metastrongylidae</taxon>
        <taxon>Dictyocaulus</taxon>
    </lineage>
</organism>
<proteinExistence type="predicted"/>
<reference evidence="2" key="2">
    <citation type="journal article" date="2016" name="Sci. Rep.">
        <title>Dictyocaulus viviparus genome, variome and transcriptome elucidate lungworm biology and support future intervention.</title>
        <authorList>
            <person name="McNulty S.N."/>
            <person name="Strube C."/>
            <person name="Rosa B.A."/>
            <person name="Martin J.C."/>
            <person name="Tyagi R."/>
            <person name="Choi Y.J."/>
            <person name="Wang Q."/>
            <person name="Hallsworth Pepin K."/>
            <person name="Zhang X."/>
            <person name="Ozersky P."/>
            <person name="Wilson R.K."/>
            <person name="Sternberg P.W."/>
            <person name="Gasser R.B."/>
            <person name="Mitreva M."/>
        </authorList>
    </citation>
    <scope>NUCLEOTIDE SEQUENCE [LARGE SCALE GENOMIC DNA]</scope>
    <source>
        <strain evidence="2">HannoverDv2000</strain>
    </source>
</reference>
<dbReference type="EMBL" id="KN716151">
    <property type="protein sequence ID" value="KJH53555.1"/>
    <property type="molecule type" value="Genomic_DNA"/>
</dbReference>
<accession>A0A0D8Y9X6</accession>
<protein>
    <submittedName>
        <fullName evidence="1">Uncharacterized protein</fullName>
    </submittedName>
</protein>
<dbReference type="AlphaFoldDB" id="A0A0D8Y9X6"/>
<evidence type="ECO:0000313" key="1">
    <source>
        <dbReference type="EMBL" id="KJH53555.1"/>
    </source>
</evidence>
<reference evidence="1 2" key="1">
    <citation type="submission" date="2013-11" db="EMBL/GenBank/DDBJ databases">
        <title>Draft genome of the bovine lungworm Dictyocaulus viviparus.</title>
        <authorList>
            <person name="Mitreva M."/>
        </authorList>
    </citation>
    <scope>NUCLEOTIDE SEQUENCE [LARGE SCALE GENOMIC DNA]</scope>
    <source>
        <strain evidence="1 2">HannoverDv2000</strain>
    </source>
</reference>
<name>A0A0D8Y9X6_DICVI</name>